<protein>
    <submittedName>
        <fullName evidence="2">Nucleoside hydrolase</fullName>
    </submittedName>
</protein>
<dbReference type="STRING" id="676599.ARC20_02395"/>
<sequence>MSEKIPLLIDTDPGVDDALALLMAFNDARHEVIGLTIAAGNVGLDHTVRNALKLCEIAGRTDVPVYAGCPDPLLHPAVDAAHVHGMDGFGDVGYSPATRGVEAEHAALAILRLSHEYAGKLLLVALGPLTNIAVALKLDPTLPQRVGRFLVMGGAINGHGNITPQAEFNIAFDPEAAHIVFSAFPHVEVADWEATVAHGLPHREVEQWLGADSDRARFYDEISRKTRLWSEDSRGEHWYAADALAMAWALEPAGATCVEQRPLQVELAGTHTRGATVVDWNRQLGLADNASLLIGYDQARFEGLVRGALAAR</sequence>
<feature type="domain" description="Inosine/uridine-preferring nucleoside hydrolase" evidence="1">
    <location>
        <begin position="7"/>
        <end position="301"/>
    </location>
</feature>
<accession>A0A0R0B853</accession>
<dbReference type="Proteomes" id="UP000051802">
    <property type="component" value="Unassembled WGS sequence"/>
</dbReference>
<dbReference type="CDD" id="cd02649">
    <property type="entry name" value="nuc_hydro_CeIAG"/>
    <property type="match status" value="1"/>
</dbReference>
<gene>
    <name evidence="2" type="ORF">ARC20_02395</name>
</gene>
<keyword evidence="3" id="KW-1185">Reference proteome</keyword>
<organism evidence="2 3">
    <name type="scientific">Stenotrophomonas panacihumi</name>
    <dbReference type="NCBI Taxonomy" id="676599"/>
    <lineage>
        <taxon>Bacteria</taxon>
        <taxon>Pseudomonadati</taxon>
        <taxon>Pseudomonadota</taxon>
        <taxon>Gammaproteobacteria</taxon>
        <taxon>Lysobacterales</taxon>
        <taxon>Lysobacteraceae</taxon>
        <taxon>Stenotrophomonas</taxon>
    </lineage>
</organism>
<comment type="caution">
    <text evidence="2">The sequence shown here is derived from an EMBL/GenBank/DDBJ whole genome shotgun (WGS) entry which is preliminary data.</text>
</comment>
<dbReference type="SUPFAM" id="SSF53590">
    <property type="entry name" value="Nucleoside hydrolase"/>
    <property type="match status" value="1"/>
</dbReference>
<name>A0A0R0B853_9GAMM</name>
<dbReference type="Gene3D" id="3.90.245.10">
    <property type="entry name" value="Ribonucleoside hydrolase-like"/>
    <property type="match status" value="1"/>
</dbReference>
<dbReference type="InterPro" id="IPR001910">
    <property type="entry name" value="Inosine/uridine_hydrolase_dom"/>
</dbReference>
<evidence type="ECO:0000313" key="2">
    <source>
        <dbReference type="EMBL" id="KRG49176.1"/>
    </source>
</evidence>
<dbReference type="OrthoDB" id="9797882at2"/>
<keyword evidence="2" id="KW-0378">Hydrolase</keyword>
<proteinExistence type="predicted"/>
<evidence type="ECO:0000313" key="3">
    <source>
        <dbReference type="Proteomes" id="UP000051802"/>
    </source>
</evidence>
<evidence type="ECO:0000259" key="1">
    <source>
        <dbReference type="Pfam" id="PF01156"/>
    </source>
</evidence>
<dbReference type="EMBL" id="LLXU01000002">
    <property type="protein sequence ID" value="KRG49176.1"/>
    <property type="molecule type" value="Genomic_DNA"/>
</dbReference>
<dbReference type="InterPro" id="IPR052775">
    <property type="entry name" value="IUN_hydrolase"/>
</dbReference>
<dbReference type="InterPro" id="IPR036452">
    <property type="entry name" value="Ribo_hydro-like"/>
</dbReference>
<dbReference type="GO" id="GO:0016799">
    <property type="term" value="F:hydrolase activity, hydrolyzing N-glycosyl compounds"/>
    <property type="evidence" value="ECO:0007669"/>
    <property type="project" value="InterPro"/>
</dbReference>
<dbReference type="Pfam" id="PF01156">
    <property type="entry name" value="IU_nuc_hydro"/>
    <property type="match status" value="1"/>
</dbReference>
<reference evidence="2 3" key="1">
    <citation type="submission" date="2015-10" db="EMBL/GenBank/DDBJ databases">
        <title>Genome sequencing and analysis of members of genus Stenotrophomonas.</title>
        <authorList>
            <person name="Patil P.P."/>
            <person name="Midha S."/>
            <person name="Patil P.B."/>
        </authorList>
    </citation>
    <scope>NUCLEOTIDE SEQUENCE [LARGE SCALE GENOMIC DNA]</scope>
    <source>
        <strain evidence="2 3">JCM 16536</strain>
    </source>
</reference>
<dbReference type="RefSeq" id="WP_057642574.1">
    <property type="nucleotide sequence ID" value="NZ_LLXU01000002.1"/>
</dbReference>
<dbReference type="AlphaFoldDB" id="A0A0R0B853"/>
<dbReference type="PANTHER" id="PTHR46190">
    <property type="entry name" value="SI:CH211-201H21.5-RELATED"/>
    <property type="match status" value="1"/>
</dbReference>
<dbReference type="PANTHER" id="PTHR46190:SF1">
    <property type="entry name" value="SI:CH211-201H21.5"/>
    <property type="match status" value="1"/>
</dbReference>